<dbReference type="SUPFAM" id="SSF55073">
    <property type="entry name" value="Nucleotide cyclase"/>
    <property type="match status" value="1"/>
</dbReference>
<gene>
    <name evidence="3" type="ORF">IWH25_00090</name>
</gene>
<dbReference type="Gene3D" id="3.30.70.270">
    <property type="match status" value="1"/>
</dbReference>
<dbReference type="Gene3D" id="3.20.20.450">
    <property type="entry name" value="EAL domain"/>
    <property type="match status" value="1"/>
</dbReference>
<dbReference type="InterPro" id="IPR046342">
    <property type="entry name" value="CBS_dom_sf"/>
</dbReference>
<dbReference type="AlphaFoldDB" id="A0A974SNZ8"/>
<dbReference type="Pfam" id="PF00990">
    <property type="entry name" value="GGDEF"/>
    <property type="match status" value="1"/>
</dbReference>
<evidence type="ECO:0000259" key="2">
    <source>
        <dbReference type="PROSITE" id="PS50887"/>
    </source>
</evidence>
<accession>A0A974SNZ8</accession>
<evidence type="ECO:0000313" key="4">
    <source>
        <dbReference type="Proteomes" id="UP000663444"/>
    </source>
</evidence>
<name>A0A974SNZ8_9RHOO</name>
<evidence type="ECO:0000259" key="1">
    <source>
        <dbReference type="PROSITE" id="PS50883"/>
    </source>
</evidence>
<dbReference type="PANTHER" id="PTHR33121:SF76">
    <property type="entry name" value="SIGNALING PROTEIN"/>
    <property type="match status" value="1"/>
</dbReference>
<sequence length="614" mass="67570">MNPCIENEQDELARIVREGLLQPVFQPIVDFRARALLGYEALIRGPLHSPLQRPDVLFSAARAAGLGLDLEHACREASLRAFARLQLPGRLFLNISPGALLDERLMNGTTRTLLGELGIAANRLVIELTENEQITDLPGIHEALLHYRGRGFQIAIDDLGEGFANLRMWSEIRPEFVKIDKHFVHGIADDRIKYHFVRAMQDLGEICNAALIAEGIERVEDFECIRDMGIACGQGYFIARPDKAPARQLPAEIAGVLERHRVTLSPTALHAGRTRTARLLLRAIEPVASGASNECVFARFEADASLEVLPVVDGARPIGLINRHSMVDRFARPFQKELFGRKSCHQFMDPSPLVVDQNATIPELAMMLSVAPRHYLFDGFIITGDGGRYLGIGSSHDLMAMITEMQISAARYANPLTQLPGNVPINEHIDRMLATGNGFVVAYLDIDNFKPYNDTFGYRRGDDVIQLLGQLICEAVDGRQDFVGHIGGDDFFVVFQSADWEARSWAIVERFAEAMATMADDELHALGGYMAENRRGELVFQALPTLSIGVVRVAPGEYESHREVAAAAATAKKQAKKLAKQAAADQGAVRGSAHGAVFVERRRAGGDTAAPRLN</sequence>
<feature type="domain" description="GGDEF" evidence="2">
    <location>
        <begin position="437"/>
        <end position="588"/>
    </location>
</feature>
<dbReference type="InterPro" id="IPR035919">
    <property type="entry name" value="EAL_sf"/>
</dbReference>
<dbReference type="SUPFAM" id="SSF141868">
    <property type="entry name" value="EAL domain-like"/>
    <property type="match status" value="1"/>
</dbReference>
<protein>
    <submittedName>
        <fullName evidence="3">GGDEF domain-containing protein</fullName>
    </submittedName>
</protein>
<dbReference type="CDD" id="cd04598">
    <property type="entry name" value="CBS_pair_GGDEF_EAL"/>
    <property type="match status" value="1"/>
</dbReference>
<dbReference type="SMART" id="SM00267">
    <property type="entry name" value="GGDEF"/>
    <property type="match status" value="1"/>
</dbReference>
<dbReference type="Proteomes" id="UP000663444">
    <property type="component" value="Chromosome"/>
</dbReference>
<reference evidence="3" key="1">
    <citation type="submission" date="2020-11" db="EMBL/GenBank/DDBJ databases">
        <title>Azospira restricta DSM 18626 genome sequence.</title>
        <authorList>
            <person name="Moe W.M."/>
        </authorList>
    </citation>
    <scope>NUCLEOTIDE SEQUENCE</scope>
    <source>
        <strain evidence="3">DSM 18626</strain>
    </source>
</reference>
<dbReference type="NCBIfam" id="TIGR00254">
    <property type="entry name" value="GGDEF"/>
    <property type="match status" value="1"/>
</dbReference>
<dbReference type="CDD" id="cd01949">
    <property type="entry name" value="GGDEF"/>
    <property type="match status" value="1"/>
</dbReference>
<dbReference type="PROSITE" id="PS50883">
    <property type="entry name" value="EAL"/>
    <property type="match status" value="1"/>
</dbReference>
<evidence type="ECO:0000313" key="3">
    <source>
        <dbReference type="EMBL" id="QRJ63797.1"/>
    </source>
</evidence>
<dbReference type="Pfam" id="PF00563">
    <property type="entry name" value="EAL"/>
    <property type="match status" value="1"/>
</dbReference>
<dbReference type="PROSITE" id="PS50887">
    <property type="entry name" value="GGDEF"/>
    <property type="match status" value="1"/>
</dbReference>
<dbReference type="PANTHER" id="PTHR33121">
    <property type="entry name" value="CYCLIC DI-GMP PHOSPHODIESTERASE PDEF"/>
    <property type="match status" value="1"/>
</dbReference>
<dbReference type="InterPro" id="IPR001633">
    <property type="entry name" value="EAL_dom"/>
</dbReference>
<keyword evidence="4" id="KW-1185">Reference proteome</keyword>
<dbReference type="GO" id="GO:0071111">
    <property type="term" value="F:cyclic-guanylate-specific phosphodiesterase activity"/>
    <property type="evidence" value="ECO:0007669"/>
    <property type="project" value="InterPro"/>
</dbReference>
<dbReference type="EMBL" id="CP064781">
    <property type="protein sequence ID" value="QRJ63797.1"/>
    <property type="molecule type" value="Genomic_DNA"/>
</dbReference>
<dbReference type="KEGG" id="ares:IWH25_00090"/>
<dbReference type="Gene3D" id="3.10.580.10">
    <property type="entry name" value="CBS-domain"/>
    <property type="match status" value="1"/>
</dbReference>
<dbReference type="SUPFAM" id="SSF54631">
    <property type="entry name" value="CBS-domain pair"/>
    <property type="match status" value="1"/>
</dbReference>
<dbReference type="InterPro" id="IPR050706">
    <property type="entry name" value="Cyclic-di-GMP_PDE-like"/>
</dbReference>
<dbReference type="InterPro" id="IPR043128">
    <property type="entry name" value="Rev_trsase/Diguanyl_cyclase"/>
</dbReference>
<dbReference type="InterPro" id="IPR029787">
    <property type="entry name" value="Nucleotide_cyclase"/>
</dbReference>
<proteinExistence type="predicted"/>
<dbReference type="CDD" id="cd01948">
    <property type="entry name" value="EAL"/>
    <property type="match status" value="1"/>
</dbReference>
<dbReference type="SMART" id="SM00052">
    <property type="entry name" value="EAL"/>
    <property type="match status" value="1"/>
</dbReference>
<dbReference type="InterPro" id="IPR000160">
    <property type="entry name" value="GGDEF_dom"/>
</dbReference>
<dbReference type="RefSeq" id="WP_203387331.1">
    <property type="nucleotide sequence ID" value="NZ_CP064781.1"/>
</dbReference>
<feature type="domain" description="EAL" evidence="1">
    <location>
        <begin position="5"/>
        <end position="255"/>
    </location>
</feature>
<organism evidence="3 4">
    <name type="scientific">Azospira restricta</name>
    <dbReference type="NCBI Taxonomy" id="404405"/>
    <lineage>
        <taxon>Bacteria</taxon>
        <taxon>Pseudomonadati</taxon>
        <taxon>Pseudomonadota</taxon>
        <taxon>Betaproteobacteria</taxon>
        <taxon>Rhodocyclales</taxon>
        <taxon>Rhodocyclaceae</taxon>
        <taxon>Azospira</taxon>
    </lineage>
</organism>